<dbReference type="PROSITE" id="PS00018">
    <property type="entry name" value="EF_HAND_1"/>
    <property type="match status" value="2"/>
</dbReference>
<dbReference type="GO" id="GO:0005509">
    <property type="term" value="F:calcium ion binding"/>
    <property type="evidence" value="ECO:0007669"/>
    <property type="project" value="InterPro"/>
</dbReference>
<dbReference type="GO" id="GO:0030154">
    <property type="term" value="P:cell differentiation"/>
    <property type="evidence" value="ECO:0007669"/>
    <property type="project" value="TreeGrafter"/>
</dbReference>
<dbReference type="SUPFAM" id="SSF47473">
    <property type="entry name" value="EF-hand"/>
    <property type="match status" value="1"/>
</dbReference>
<dbReference type="InterPro" id="IPR018247">
    <property type="entry name" value="EF_Hand_1_Ca_BS"/>
</dbReference>
<dbReference type="Proteomes" id="UP000269221">
    <property type="component" value="Unassembled WGS sequence"/>
</dbReference>
<dbReference type="AlphaFoldDB" id="A0A3M0J7H8"/>
<dbReference type="CDD" id="cd00104">
    <property type="entry name" value="KAZAL_FS"/>
    <property type="match status" value="1"/>
</dbReference>
<dbReference type="InterPro" id="IPR050653">
    <property type="entry name" value="Prot_Inhib_GrowthFact_Antg"/>
</dbReference>
<dbReference type="InterPro" id="IPR011992">
    <property type="entry name" value="EF-hand-dom_pair"/>
</dbReference>
<dbReference type="FunFam" id="3.30.60.30:FF:000007">
    <property type="entry name" value="follistatin-related protein 5 isoform X1"/>
    <property type="match status" value="1"/>
</dbReference>
<dbReference type="CDD" id="cd00051">
    <property type="entry name" value="EFh"/>
    <property type="match status" value="1"/>
</dbReference>
<dbReference type="InterPro" id="IPR036058">
    <property type="entry name" value="Kazal_dom_sf"/>
</dbReference>
<dbReference type="PANTHER" id="PTHR10913:SF9">
    <property type="entry name" value="FOLLISTATIN-RELATED PROTEIN 4"/>
    <property type="match status" value="1"/>
</dbReference>
<evidence type="ECO:0000256" key="2">
    <source>
        <dbReference type="ARBA" id="ARBA00022729"/>
    </source>
</evidence>
<reference evidence="7 8" key="1">
    <citation type="submission" date="2018-07" db="EMBL/GenBank/DDBJ databases">
        <title>A high quality draft genome assembly of the barn swallow (H. rustica rustica).</title>
        <authorList>
            <person name="Formenti G."/>
            <person name="Chiara M."/>
            <person name="Poveda L."/>
            <person name="Francoijs K.-J."/>
            <person name="Bonisoli-Alquati A."/>
            <person name="Canova L."/>
            <person name="Gianfranceschi L."/>
            <person name="Horner D.S."/>
            <person name="Saino N."/>
        </authorList>
    </citation>
    <scope>NUCLEOTIDE SEQUENCE [LARGE SCALE GENOMIC DNA]</scope>
    <source>
        <strain evidence="7">Chelidonia</strain>
        <tissue evidence="7">Blood</tissue>
    </source>
</reference>
<organism evidence="7 8">
    <name type="scientific">Hirundo rustica rustica</name>
    <dbReference type="NCBI Taxonomy" id="333673"/>
    <lineage>
        <taxon>Eukaryota</taxon>
        <taxon>Metazoa</taxon>
        <taxon>Chordata</taxon>
        <taxon>Craniata</taxon>
        <taxon>Vertebrata</taxon>
        <taxon>Euteleostomi</taxon>
        <taxon>Archelosauria</taxon>
        <taxon>Archosauria</taxon>
        <taxon>Dinosauria</taxon>
        <taxon>Saurischia</taxon>
        <taxon>Theropoda</taxon>
        <taxon>Coelurosauria</taxon>
        <taxon>Aves</taxon>
        <taxon>Neognathae</taxon>
        <taxon>Neoaves</taxon>
        <taxon>Telluraves</taxon>
        <taxon>Australaves</taxon>
        <taxon>Passeriformes</taxon>
        <taxon>Sylvioidea</taxon>
        <taxon>Hirundinidae</taxon>
        <taxon>Hirundo</taxon>
    </lineage>
</organism>
<proteinExistence type="predicted"/>
<dbReference type="GO" id="GO:0005615">
    <property type="term" value="C:extracellular space"/>
    <property type="evidence" value="ECO:0007669"/>
    <property type="project" value="TreeGrafter"/>
</dbReference>
<dbReference type="InterPro" id="IPR002350">
    <property type="entry name" value="Kazal_dom"/>
</dbReference>
<evidence type="ECO:0008006" key="9">
    <source>
        <dbReference type="Google" id="ProtNLM"/>
    </source>
</evidence>
<keyword evidence="3" id="KW-0106">Calcium</keyword>
<name>A0A3M0J7H8_HIRRU</name>
<comment type="caution">
    <text evidence="7">The sequence shown here is derived from an EMBL/GenBank/DDBJ whole genome shotgun (WGS) entry which is preliminary data.</text>
</comment>
<feature type="domain" description="EF-hand" evidence="5">
    <location>
        <begin position="244"/>
        <end position="279"/>
    </location>
</feature>
<dbReference type="Pfam" id="PF07648">
    <property type="entry name" value="Kazal_2"/>
    <property type="match status" value="1"/>
</dbReference>
<evidence type="ECO:0000313" key="7">
    <source>
        <dbReference type="EMBL" id="RMB96792.1"/>
    </source>
</evidence>
<protein>
    <recommendedName>
        <fullName evidence="9">Follistatin-related protein 4</fullName>
    </recommendedName>
</protein>
<dbReference type="Gene3D" id="1.10.238.10">
    <property type="entry name" value="EF-hand"/>
    <property type="match status" value="1"/>
</dbReference>
<keyword evidence="2" id="KW-0732">Signal</keyword>
<dbReference type="PROSITE" id="PS51465">
    <property type="entry name" value="KAZAL_2"/>
    <property type="match status" value="1"/>
</dbReference>
<dbReference type="GO" id="GO:0030510">
    <property type="term" value="P:regulation of BMP signaling pathway"/>
    <property type="evidence" value="ECO:0007669"/>
    <property type="project" value="TreeGrafter"/>
</dbReference>
<evidence type="ECO:0000256" key="1">
    <source>
        <dbReference type="ARBA" id="ARBA00022723"/>
    </source>
</evidence>
<evidence type="ECO:0000259" key="6">
    <source>
        <dbReference type="PROSITE" id="PS51465"/>
    </source>
</evidence>
<accession>A0A3M0J7H8</accession>
<evidence type="ECO:0000256" key="4">
    <source>
        <dbReference type="ARBA" id="ARBA00023157"/>
    </source>
</evidence>
<evidence type="ECO:0000256" key="3">
    <source>
        <dbReference type="ARBA" id="ARBA00022837"/>
    </source>
</evidence>
<dbReference type="PANTHER" id="PTHR10913">
    <property type="entry name" value="FOLLISTATIN-RELATED"/>
    <property type="match status" value="1"/>
</dbReference>
<feature type="domain" description="Kazal-like" evidence="6">
    <location>
        <begin position="69"/>
        <end position="116"/>
    </location>
</feature>
<sequence>MKLWWEDLQYPAALEIGFKAWCDQKPPGPDWDGRVLYGQDGLHASCEKKFCGRGSTCVLNRDTNLPECRCVQDCKSSYVPVCGSDGRFYENHCQLHRASCLQRKKIYIVHSKDCFFKDLNFCVELRDTPDWMFVCALPVCPVISDKLDGLKEYSSSKPSYRPGLWADAHGGALGVFTSSPCSLKKGPQSFEKIKVNAHGRVTLSCFSGDSCTMADYSRLKSILLDLQARRQSPPSSLAEDRVAQKRFLIEGLFKHLDLNSDGHLSSSELAQLMKKEDLEDDLLGCTLEDLLQFDDYNNDGRLTLQELYTAFRESLTWSALGVSGT</sequence>
<dbReference type="SMART" id="SM00054">
    <property type="entry name" value="EFh"/>
    <property type="match status" value="2"/>
</dbReference>
<dbReference type="EMBL" id="QRBI01000172">
    <property type="protein sequence ID" value="RMB96792.1"/>
    <property type="molecule type" value="Genomic_DNA"/>
</dbReference>
<dbReference type="InterPro" id="IPR002048">
    <property type="entry name" value="EF_hand_dom"/>
</dbReference>
<evidence type="ECO:0000313" key="8">
    <source>
        <dbReference type="Proteomes" id="UP000269221"/>
    </source>
</evidence>
<dbReference type="SMART" id="SM00280">
    <property type="entry name" value="KAZAL"/>
    <property type="match status" value="1"/>
</dbReference>
<dbReference type="Gene3D" id="3.30.60.30">
    <property type="match status" value="1"/>
</dbReference>
<dbReference type="PROSITE" id="PS50222">
    <property type="entry name" value="EF_HAND_2"/>
    <property type="match status" value="1"/>
</dbReference>
<gene>
    <name evidence="7" type="ORF">DUI87_26858</name>
</gene>
<dbReference type="SUPFAM" id="SSF100895">
    <property type="entry name" value="Kazal-type serine protease inhibitors"/>
    <property type="match status" value="1"/>
</dbReference>
<keyword evidence="8" id="KW-1185">Reference proteome</keyword>
<keyword evidence="4" id="KW-1015">Disulfide bond</keyword>
<evidence type="ECO:0000259" key="5">
    <source>
        <dbReference type="PROSITE" id="PS50222"/>
    </source>
</evidence>
<dbReference type="OrthoDB" id="328123at2759"/>
<dbReference type="Pfam" id="PF13202">
    <property type="entry name" value="EF-hand_5"/>
    <property type="match status" value="1"/>
</dbReference>
<keyword evidence="1" id="KW-0479">Metal-binding</keyword>
<dbReference type="STRING" id="333673.A0A3M0J7H8"/>